<feature type="binding site" evidence="10">
    <location>
        <begin position="169"/>
        <end position="170"/>
    </location>
    <ligand>
        <name>substrate</name>
    </ligand>
</feature>
<dbReference type="GO" id="GO:0005737">
    <property type="term" value="C:cytoplasm"/>
    <property type="evidence" value="ECO:0007669"/>
    <property type="project" value="TreeGrafter"/>
</dbReference>
<dbReference type="GO" id="GO:0000166">
    <property type="term" value="F:nucleotide binding"/>
    <property type="evidence" value="ECO:0007669"/>
    <property type="project" value="UniProtKB-KW"/>
</dbReference>
<dbReference type="PANTHER" id="PTHR11067:SF9">
    <property type="entry name" value="INOSINE TRIPHOSPHATE PYROPHOSPHATASE"/>
    <property type="match status" value="1"/>
</dbReference>
<dbReference type="GO" id="GO:0046872">
    <property type="term" value="F:metal ion binding"/>
    <property type="evidence" value="ECO:0007669"/>
    <property type="project" value="UniProtKB-KW"/>
</dbReference>
<feature type="binding site" evidence="10">
    <location>
        <position position="37"/>
    </location>
    <ligand>
        <name>Mg(2+)</name>
        <dbReference type="ChEBI" id="CHEBI:18420"/>
    </ligand>
</feature>
<comment type="caution">
    <text evidence="12">The sequence shown here is derived from an EMBL/GenBank/DDBJ whole genome shotgun (WGS) entry which is preliminary data.</text>
</comment>
<proteinExistence type="inferred from homology"/>
<dbReference type="NCBIfam" id="TIGR00042">
    <property type="entry name" value="RdgB/HAM1 family non-canonical purine NTP pyrophosphatase"/>
    <property type="match status" value="1"/>
</dbReference>
<comment type="similarity">
    <text evidence="1 10 11">Belongs to the HAM1 NTPase family.</text>
</comment>
<evidence type="ECO:0000256" key="10">
    <source>
        <dbReference type="HAMAP-Rule" id="MF_01405"/>
    </source>
</evidence>
<protein>
    <recommendedName>
        <fullName evidence="10">dITP/XTP pyrophosphatase</fullName>
        <ecNumber evidence="10">3.6.1.66</ecNumber>
    </recommendedName>
    <alternativeName>
        <fullName evidence="10">Non-canonical purine NTP pyrophosphatase</fullName>
    </alternativeName>
    <alternativeName>
        <fullName evidence="10">Non-standard purine NTP pyrophosphatase</fullName>
    </alternativeName>
    <alternativeName>
        <fullName evidence="10">Nucleoside-triphosphate diphosphatase</fullName>
    </alternativeName>
    <alternativeName>
        <fullName evidence="10">Nucleoside-triphosphate pyrophosphatase</fullName>
        <shortName evidence="10">NTPase</shortName>
    </alternativeName>
</protein>
<dbReference type="EMBL" id="DSDY01000123">
    <property type="protein sequence ID" value="HDS10731.1"/>
    <property type="molecule type" value="Genomic_DNA"/>
</dbReference>
<name>A0A7C1IFM8_9CREN</name>
<comment type="subunit">
    <text evidence="2 10">Homodimer.</text>
</comment>
<feature type="binding site" evidence="10">
    <location>
        <begin position="141"/>
        <end position="144"/>
    </location>
    <ligand>
        <name>substrate</name>
    </ligand>
</feature>
<dbReference type="PANTHER" id="PTHR11067">
    <property type="entry name" value="INOSINE TRIPHOSPHATE PYROPHOSPHATASE/HAM1 PROTEIN"/>
    <property type="match status" value="1"/>
</dbReference>
<keyword evidence="6 10" id="KW-0460">Magnesium</keyword>
<dbReference type="GO" id="GO:0009146">
    <property type="term" value="P:purine nucleoside triphosphate catabolic process"/>
    <property type="evidence" value="ECO:0007669"/>
    <property type="project" value="UniProtKB-UniRule"/>
</dbReference>
<sequence>MRRIYFATSNKNKFNEASRILEKYGYELVLFSFEKKELQSTDLGEIALQSALIAYTYVNASVVVEDSGLFIKALNGFPGPFSSYVYKTIGVRGVLKLMEGVTDRSAYFEAAVAIVMPPFERVFKGSVYGRIADSPRGTGGFGFDPIFIPENEDKTFAEMSVEEKNKYSHRARAFEKLGIWLKSIELREKLMQKELI</sequence>
<dbReference type="GO" id="GO:0036222">
    <property type="term" value="F:XTP diphosphatase activity"/>
    <property type="evidence" value="ECO:0007669"/>
    <property type="project" value="UniProtKB-UniRule"/>
</dbReference>
<dbReference type="InterPro" id="IPR020922">
    <property type="entry name" value="dITP/XTP_pyrophosphatase"/>
</dbReference>
<feature type="binding site" evidence="10">
    <location>
        <begin position="8"/>
        <end position="13"/>
    </location>
    <ligand>
        <name>substrate</name>
    </ligand>
</feature>
<feature type="binding site" evidence="10">
    <location>
        <position position="164"/>
    </location>
    <ligand>
        <name>substrate</name>
    </ligand>
</feature>
<comment type="cofactor">
    <cofactor evidence="10">
        <name>Mg(2+)</name>
        <dbReference type="ChEBI" id="CHEBI:18420"/>
    </cofactor>
    <text evidence="10">Binds 1 Mg(2+) ion per subunit.</text>
</comment>
<dbReference type="HAMAP" id="MF_01405">
    <property type="entry name" value="Non_canon_purine_NTPase"/>
    <property type="match status" value="1"/>
</dbReference>
<dbReference type="GO" id="GO:0009117">
    <property type="term" value="P:nucleotide metabolic process"/>
    <property type="evidence" value="ECO:0007669"/>
    <property type="project" value="UniProtKB-KW"/>
</dbReference>
<evidence type="ECO:0000256" key="4">
    <source>
        <dbReference type="ARBA" id="ARBA00022741"/>
    </source>
</evidence>
<dbReference type="InterPro" id="IPR029001">
    <property type="entry name" value="ITPase-like_fam"/>
</dbReference>
<evidence type="ECO:0000256" key="3">
    <source>
        <dbReference type="ARBA" id="ARBA00022723"/>
    </source>
</evidence>
<dbReference type="Gene3D" id="3.90.950.10">
    <property type="match status" value="1"/>
</dbReference>
<feature type="active site" description="Proton acceptor" evidence="10">
    <location>
        <position position="66"/>
    </location>
</feature>
<evidence type="ECO:0000256" key="6">
    <source>
        <dbReference type="ARBA" id="ARBA00022842"/>
    </source>
</evidence>
<reference evidence="12" key="1">
    <citation type="journal article" date="2020" name="mSystems">
        <title>Genome- and Community-Level Interaction Insights into Carbon Utilization and Element Cycling Functions of Hydrothermarchaeota in Hydrothermal Sediment.</title>
        <authorList>
            <person name="Zhou Z."/>
            <person name="Liu Y."/>
            <person name="Xu W."/>
            <person name="Pan J."/>
            <person name="Luo Z.H."/>
            <person name="Li M."/>
        </authorList>
    </citation>
    <scope>NUCLEOTIDE SEQUENCE [LARGE SCALE GENOMIC DNA]</scope>
    <source>
        <strain evidence="12">SpSt-123</strain>
    </source>
</reference>
<evidence type="ECO:0000256" key="1">
    <source>
        <dbReference type="ARBA" id="ARBA00008023"/>
    </source>
</evidence>
<evidence type="ECO:0000256" key="9">
    <source>
        <dbReference type="ARBA" id="ARBA00052017"/>
    </source>
</evidence>
<dbReference type="GO" id="GO:0036220">
    <property type="term" value="F:ITP diphosphatase activity"/>
    <property type="evidence" value="ECO:0007669"/>
    <property type="project" value="UniProtKB-UniRule"/>
</dbReference>
<comment type="catalytic activity">
    <reaction evidence="9 10">
        <text>XTP + H2O = XMP + diphosphate + H(+)</text>
        <dbReference type="Rhea" id="RHEA:28610"/>
        <dbReference type="ChEBI" id="CHEBI:15377"/>
        <dbReference type="ChEBI" id="CHEBI:15378"/>
        <dbReference type="ChEBI" id="CHEBI:33019"/>
        <dbReference type="ChEBI" id="CHEBI:57464"/>
        <dbReference type="ChEBI" id="CHEBI:61314"/>
        <dbReference type="EC" id="3.6.1.66"/>
    </reaction>
</comment>
<evidence type="ECO:0000256" key="11">
    <source>
        <dbReference type="RuleBase" id="RU003781"/>
    </source>
</evidence>
<keyword evidence="4 10" id="KW-0547">Nucleotide-binding</keyword>
<keyword evidence="5 10" id="KW-0378">Hydrolase</keyword>
<evidence type="ECO:0000256" key="8">
    <source>
        <dbReference type="ARBA" id="ARBA00051875"/>
    </source>
</evidence>
<feature type="binding site" evidence="10">
    <location>
        <position position="67"/>
    </location>
    <ligand>
        <name>substrate</name>
    </ligand>
</feature>
<comment type="catalytic activity">
    <reaction evidence="8 10">
        <text>dITP + H2O = dIMP + diphosphate + H(+)</text>
        <dbReference type="Rhea" id="RHEA:28342"/>
        <dbReference type="ChEBI" id="CHEBI:15377"/>
        <dbReference type="ChEBI" id="CHEBI:15378"/>
        <dbReference type="ChEBI" id="CHEBI:33019"/>
        <dbReference type="ChEBI" id="CHEBI:61194"/>
        <dbReference type="ChEBI" id="CHEBI:61382"/>
        <dbReference type="EC" id="3.6.1.66"/>
    </reaction>
</comment>
<dbReference type="EC" id="3.6.1.66" evidence="10"/>
<organism evidence="12">
    <name type="scientific">Fervidicoccus fontis</name>
    <dbReference type="NCBI Taxonomy" id="683846"/>
    <lineage>
        <taxon>Archaea</taxon>
        <taxon>Thermoproteota</taxon>
        <taxon>Thermoprotei</taxon>
        <taxon>Fervidicoccales</taxon>
        <taxon>Fervidicoccaceae</taxon>
        <taxon>Fervidicoccus</taxon>
    </lineage>
</organism>
<keyword evidence="3 10" id="KW-0479">Metal-binding</keyword>
<comment type="catalytic activity">
    <reaction evidence="10">
        <text>ITP + H2O = IMP + diphosphate + H(+)</text>
        <dbReference type="Rhea" id="RHEA:29399"/>
        <dbReference type="ChEBI" id="CHEBI:15377"/>
        <dbReference type="ChEBI" id="CHEBI:15378"/>
        <dbReference type="ChEBI" id="CHEBI:33019"/>
        <dbReference type="ChEBI" id="CHEBI:58053"/>
        <dbReference type="ChEBI" id="CHEBI:61402"/>
        <dbReference type="EC" id="3.6.1.66"/>
    </reaction>
</comment>
<evidence type="ECO:0000313" key="12">
    <source>
        <dbReference type="EMBL" id="HDS10731.1"/>
    </source>
</evidence>
<dbReference type="AlphaFoldDB" id="A0A7C1IFM8"/>
<gene>
    <name evidence="12" type="ORF">ENO04_03845</name>
</gene>
<dbReference type="Pfam" id="PF01725">
    <property type="entry name" value="Ham1p_like"/>
    <property type="match status" value="1"/>
</dbReference>
<dbReference type="FunFam" id="3.90.950.10:FF:000001">
    <property type="entry name" value="dITP/XTP pyrophosphatase"/>
    <property type="match status" value="1"/>
</dbReference>
<dbReference type="GO" id="GO:0035870">
    <property type="term" value="F:dITP diphosphatase activity"/>
    <property type="evidence" value="ECO:0007669"/>
    <property type="project" value="UniProtKB-UniRule"/>
</dbReference>
<evidence type="ECO:0000256" key="5">
    <source>
        <dbReference type="ARBA" id="ARBA00022801"/>
    </source>
</evidence>
<accession>A0A7C1IFM8</accession>
<evidence type="ECO:0000256" key="7">
    <source>
        <dbReference type="ARBA" id="ARBA00023080"/>
    </source>
</evidence>
<comment type="function">
    <text evidence="10">Pyrophosphatase that catalyzes the hydrolysis of nucleoside triphosphates to their monophosphate derivatives, with a high preference for the non-canonical purine nucleotides XTP (xanthosine triphosphate), dITP (deoxyinosine triphosphate) and ITP. Seems to function as a house-cleaning enzyme that removes non-canonical purine nucleotides from the nucleotide pool, thus preventing their incorporation into DNA/RNA and avoiding chromosomal lesions.</text>
</comment>
<feature type="binding site" evidence="10">
    <location>
        <position position="66"/>
    </location>
    <ligand>
        <name>Mg(2+)</name>
        <dbReference type="ChEBI" id="CHEBI:18420"/>
    </ligand>
</feature>
<dbReference type="NCBIfam" id="NF011396">
    <property type="entry name" value="PRK14821.1"/>
    <property type="match status" value="1"/>
</dbReference>
<dbReference type="SUPFAM" id="SSF52972">
    <property type="entry name" value="ITPase-like"/>
    <property type="match status" value="1"/>
</dbReference>
<dbReference type="GO" id="GO:0017111">
    <property type="term" value="F:ribonucleoside triphosphate phosphatase activity"/>
    <property type="evidence" value="ECO:0007669"/>
    <property type="project" value="InterPro"/>
</dbReference>
<evidence type="ECO:0000256" key="2">
    <source>
        <dbReference type="ARBA" id="ARBA00011738"/>
    </source>
</evidence>
<dbReference type="CDD" id="cd00515">
    <property type="entry name" value="HAM1"/>
    <property type="match status" value="1"/>
</dbReference>
<keyword evidence="7 10" id="KW-0546">Nucleotide metabolism</keyword>
<dbReference type="InterPro" id="IPR002637">
    <property type="entry name" value="RdgB/HAM1"/>
</dbReference>